<keyword evidence="5" id="KW-1185">Reference proteome</keyword>
<feature type="domain" description="Response regulatory" evidence="3">
    <location>
        <begin position="419"/>
        <end position="536"/>
    </location>
</feature>
<name>K9U9R0_CHAP6</name>
<dbReference type="InterPro" id="IPR011006">
    <property type="entry name" value="CheY-like_superfamily"/>
</dbReference>
<dbReference type="Gene3D" id="3.40.50.2300">
    <property type="match status" value="2"/>
</dbReference>
<dbReference type="RefSeq" id="WP_015157528.1">
    <property type="nucleotide sequence ID" value="NC_019697.1"/>
</dbReference>
<dbReference type="AlphaFoldDB" id="K9U9R0"/>
<dbReference type="PROSITE" id="PS50110">
    <property type="entry name" value="RESPONSE_REGULATORY"/>
    <property type="match status" value="2"/>
</dbReference>
<dbReference type="Proteomes" id="UP000010366">
    <property type="component" value="Chromosome"/>
</dbReference>
<dbReference type="InterPro" id="IPR050595">
    <property type="entry name" value="Bact_response_regulator"/>
</dbReference>
<evidence type="ECO:0000313" key="5">
    <source>
        <dbReference type="Proteomes" id="UP000010366"/>
    </source>
</evidence>
<dbReference type="HOGENOM" id="CLU_031371_0_0_3"/>
<dbReference type="STRING" id="1173020.Cha6605_0025"/>
<feature type="modified residue" description="4-aspartylphosphate" evidence="2">
    <location>
        <position position="469"/>
    </location>
</feature>
<evidence type="ECO:0000259" key="3">
    <source>
        <dbReference type="PROSITE" id="PS50110"/>
    </source>
</evidence>
<evidence type="ECO:0000313" key="4">
    <source>
        <dbReference type="EMBL" id="AFY91333.1"/>
    </source>
</evidence>
<dbReference type="SUPFAM" id="SSF52172">
    <property type="entry name" value="CheY-like"/>
    <property type="match status" value="2"/>
</dbReference>
<proteinExistence type="predicted"/>
<dbReference type="PANTHER" id="PTHR44591:SF23">
    <property type="entry name" value="CHEY SUBFAMILY"/>
    <property type="match status" value="1"/>
</dbReference>
<dbReference type="KEGG" id="cmp:Cha6605_0025"/>
<accession>K9U9R0</accession>
<feature type="domain" description="Response regulatory" evidence="3">
    <location>
        <begin position="272"/>
        <end position="388"/>
    </location>
</feature>
<protein>
    <submittedName>
        <fullName evidence="4">Response regulator containing a CheY-like receiver domain and a GGDEF domain</fullName>
    </submittedName>
</protein>
<reference evidence="4 5" key="1">
    <citation type="submission" date="2012-05" db="EMBL/GenBank/DDBJ databases">
        <title>Finished chromosome of genome of Chamaesiphon sp. PCC 6605.</title>
        <authorList>
            <consortium name="US DOE Joint Genome Institute"/>
            <person name="Gugger M."/>
            <person name="Coursin T."/>
            <person name="Rippka R."/>
            <person name="Tandeau De Marsac N."/>
            <person name="Huntemann M."/>
            <person name="Wei C.-L."/>
            <person name="Han J."/>
            <person name="Detter J.C."/>
            <person name="Han C."/>
            <person name="Tapia R."/>
            <person name="Chen A."/>
            <person name="Kyrpides N."/>
            <person name="Mavromatis K."/>
            <person name="Markowitz V."/>
            <person name="Szeto E."/>
            <person name="Ivanova N."/>
            <person name="Pagani I."/>
            <person name="Pati A."/>
            <person name="Goodwin L."/>
            <person name="Nordberg H.P."/>
            <person name="Cantor M.N."/>
            <person name="Hua S.X."/>
            <person name="Woyke T."/>
            <person name="Kerfeld C.A."/>
        </authorList>
    </citation>
    <scope>NUCLEOTIDE SEQUENCE [LARGE SCALE GENOMIC DNA]</scope>
    <source>
        <strain evidence="5">ATCC 27169 / PCC 6605</strain>
    </source>
</reference>
<evidence type="ECO:0000256" key="1">
    <source>
        <dbReference type="ARBA" id="ARBA00022553"/>
    </source>
</evidence>
<dbReference type="PANTHER" id="PTHR44591">
    <property type="entry name" value="STRESS RESPONSE REGULATOR PROTEIN 1"/>
    <property type="match status" value="1"/>
</dbReference>
<dbReference type="CDD" id="cd17552">
    <property type="entry name" value="REC_RR468-like"/>
    <property type="match status" value="1"/>
</dbReference>
<dbReference type="eggNOG" id="COG3706">
    <property type="taxonomic scope" value="Bacteria"/>
</dbReference>
<feature type="modified residue" description="4-aspartylphosphate" evidence="2">
    <location>
        <position position="321"/>
    </location>
</feature>
<dbReference type="InterPro" id="IPR001789">
    <property type="entry name" value="Sig_transdc_resp-reg_receiver"/>
</dbReference>
<dbReference type="GO" id="GO:0000160">
    <property type="term" value="P:phosphorelay signal transduction system"/>
    <property type="evidence" value="ECO:0007669"/>
    <property type="project" value="InterPro"/>
</dbReference>
<organism evidence="4 5">
    <name type="scientific">Chamaesiphon minutus (strain ATCC 27169 / PCC 6605)</name>
    <dbReference type="NCBI Taxonomy" id="1173020"/>
    <lineage>
        <taxon>Bacteria</taxon>
        <taxon>Bacillati</taxon>
        <taxon>Cyanobacteriota</taxon>
        <taxon>Cyanophyceae</taxon>
        <taxon>Gomontiellales</taxon>
        <taxon>Chamaesiphonaceae</taxon>
        <taxon>Chamaesiphon</taxon>
    </lineage>
</organism>
<dbReference type="PATRIC" id="fig|1173020.3.peg.30"/>
<dbReference type="OrthoDB" id="525404at2"/>
<keyword evidence="1 2" id="KW-0597">Phosphoprotein</keyword>
<dbReference type="Pfam" id="PF00072">
    <property type="entry name" value="Response_reg"/>
    <property type="match status" value="2"/>
</dbReference>
<evidence type="ECO:0000256" key="2">
    <source>
        <dbReference type="PROSITE-ProRule" id="PRU00169"/>
    </source>
</evidence>
<dbReference type="eggNOG" id="COG0745">
    <property type="taxonomic scope" value="Bacteria"/>
</dbReference>
<dbReference type="SMART" id="SM00448">
    <property type="entry name" value="REC"/>
    <property type="match status" value="2"/>
</dbReference>
<sequence length="543" mass="60897">MSINNQKTFRFRDSISEFNNIKANALSGNLVIQVADIPSWMLCFSSGRLAGISGGIDAIDRWDRNLALASLNMPIDRLVKSTDRQEIFLNANKIAQECAIEEVLFDIIQFSQHKGDRLSYRFIPISDKNTQIKSVLPLLEIQPILSKTIQAWQEWEKNGLTKYAPSLFPILQRSVKAADFKDNKKLQFLLSSIDGSKSLRSLAIHHQQKLIDVAKLLLTSIDSGLITLSLIKKSTAECRDEVGSKLFSELDRVEISVPVTQFTNQTDRKIPLIACVDDSLSVYKNLEKIIVAHGYRSFGVQDPIKIIPSLIKNKPDLIFLDLVMPVMNGYEVCEQIRKTPSLVNVPIIILTGNDGLIDRVRTKFVGANGFLSKPIEPQSIVKTIDKYLEKKPAPKAVERIVRSAQVIAADEDKINVAKRVLVIDDDRNIREVVSMCLHKLKGWDVLTVSSGQEGLDRICLNHPDAIVLDVMMPEMDGLAFLRRLRANTSTKLIPVILLTANRYLPDKELLTELGVMEVISKPFLPIDLVRKIDLALELNSSLV</sequence>
<dbReference type="EMBL" id="CP003600">
    <property type="protein sequence ID" value="AFY91333.1"/>
    <property type="molecule type" value="Genomic_DNA"/>
</dbReference>
<gene>
    <name evidence="4" type="ORF">Cha6605_0025</name>
</gene>